<dbReference type="STRING" id="857566.A0A1E3PFK4"/>
<evidence type="ECO:0000256" key="3">
    <source>
        <dbReference type="ARBA" id="ARBA00023128"/>
    </source>
</evidence>
<keyword evidence="3" id="KW-0496">Mitochondrion</keyword>
<keyword evidence="7" id="KW-1185">Reference proteome</keyword>
<dbReference type="OrthoDB" id="5511599at2759"/>
<reference evidence="6 7" key="1">
    <citation type="journal article" date="2016" name="Proc. Natl. Acad. Sci. U.S.A.">
        <title>Comparative genomics of biotechnologically important yeasts.</title>
        <authorList>
            <person name="Riley R."/>
            <person name="Haridas S."/>
            <person name="Wolfe K.H."/>
            <person name="Lopes M.R."/>
            <person name="Hittinger C.T."/>
            <person name="Goeker M."/>
            <person name="Salamov A.A."/>
            <person name="Wisecaver J.H."/>
            <person name="Long T.M."/>
            <person name="Calvey C.H."/>
            <person name="Aerts A.L."/>
            <person name="Barry K.W."/>
            <person name="Choi C."/>
            <person name="Clum A."/>
            <person name="Coughlan A.Y."/>
            <person name="Deshpande S."/>
            <person name="Douglass A.P."/>
            <person name="Hanson S.J."/>
            <person name="Klenk H.-P."/>
            <person name="LaButti K.M."/>
            <person name="Lapidus A."/>
            <person name="Lindquist E.A."/>
            <person name="Lipzen A.M."/>
            <person name="Meier-Kolthoff J.P."/>
            <person name="Ohm R.A."/>
            <person name="Otillar R.P."/>
            <person name="Pangilinan J.L."/>
            <person name="Peng Y."/>
            <person name="Rokas A."/>
            <person name="Rosa C.A."/>
            <person name="Scheuner C."/>
            <person name="Sibirny A.A."/>
            <person name="Slot J.C."/>
            <person name="Stielow J.B."/>
            <person name="Sun H."/>
            <person name="Kurtzman C.P."/>
            <person name="Blackwell M."/>
            <person name="Grigoriev I.V."/>
            <person name="Jeffries T.W."/>
        </authorList>
    </citation>
    <scope>NUCLEOTIDE SEQUENCE [LARGE SCALE GENOMIC DNA]</scope>
    <source>
        <strain evidence="6 7">DSM 6958</strain>
    </source>
</reference>
<dbReference type="EMBL" id="KV454412">
    <property type="protein sequence ID" value="ODQ64193.1"/>
    <property type="molecule type" value="Genomic_DNA"/>
</dbReference>
<evidence type="ECO:0000313" key="6">
    <source>
        <dbReference type="EMBL" id="ODQ64193.1"/>
    </source>
</evidence>
<evidence type="ECO:0000256" key="2">
    <source>
        <dbReference type="ARBA" id="ARBA00022792"/>
    </source>
</evidence>
<evidence type="ECO:0000313" key="7">
    <source>
        <dbReference type="Proteomes" id="UP000095009"/>
    </source>
</evidence>
<sequence>MFMALKYSTRKITDANRVLEFQRLFQAKAAQPLWMRHPRSKFIVYPFWALFTVSLVQPLYYAGRAVAGIKEEK</sequence>
<name>A0A1E3PFK4_9ASCO</name>
<dbReference type="Pfam" id="PF02238">
    <property type="entry name" value="COX7a"/>
    <property type="match status" value="1"/>
</dbReference>
<keyword evidence="4 5" id="KW-0472">Membrane</keyword>
<dbReference type="InterPro" id="IPR039297">
    <property type="entry name" value="COX7a"/>
</dbReference>
<dbReference type="Proteomes" id="UP000095009">
    <property type="component" value="Unassembled WGS sequence"/>
</dbReference>
<comment type="subcellular location">
    <subcellularLocation>
        <location evidence="1">Mitochondrion inner membrane</location>
    </subcellularLocation>
</comment>
<keyword evidence="5" id="KW-0812">Transmembrane</keyword>
<evidence type="ECO:0000256" key="4">
    <source>
        <dbReference type="ARBA" id="ARBA00023136"/>
    </source>
</evidence>
<proteinExistence type="predicted"/>
<evidence type="ECO:0000256" key="5">
    <source>
        <dbReference type="SAM" id="Phobius"/>
    </source>
</evidence>
<organism evidence="6 7">
    <name type="scientific">Nadsonia fulvescens var. elongata DSM 6958</name>
    <dbReference type="NCBI Taxonomy" id="857566"/>
    <lineage>
        <taxon>Eukaryota</taxon>
        <taxon>Fungi</taxon>
        <taxon>Dikarya</taxon>
        <taxon>Ascomycota</taxon>
        <taxon>Saccharomycotina</taxon>
        <taxon>Dipodascomycetes</taxon>
        <taxon>Dipodascales</taxon>
        <taxon>Dipodascales incertae sedis</taxon>
        <taxon>Nadsonia</taxon>
    </lineage>
</organism>
<protein>
    <submittedName>
        <fullName evidence="6">Uncharacterized protein</fullName>
    </submittedName>
</protein>
<dbReference type="GO" id="GO:0005743">
    <property type="term" value="C:mitochondrial inner membrane"/>
    <property type="evidence" value="ECO:0007669"/>
    <property type="project" value="UniProtKB-SubCell"/>
</dbReference>
<keyword evidence="2" id="KW-0999">Mitochondrion inner membrane</keyword>
<evidence type="ECO:0000256" key="1">
    <source>
        <dbReference type="ARBA" id="ARBA00004273"/>
    </source>
</evidence>
<keyword evidence="5" id="KW-1133">Transmembrane helix</keyword>
<dbReference type="AlphaFoldDB" id="A0A1E3PFK4"/>
<gene>
    <name evidence="6" type="ORF">NADFUDRAFT_52525</name>
</gene>
<accession>A0A1E3PFK4</accession>
<feature type="transmembrane region" description="Helical" evidence="5">
    <location>
        <begin position="42"/>
        <end position="63"/>
    </location>
</feature>